<proteinExistence type="predicted"/>
<keyword evidence="3" id="KW-1185">Reference proteome</keyword>
<accession>A0AAD1RS82</accession>
<feature type="region of interest" description="Disordered" evidence="1">
    <location>
        <begin position="1"/>
        <end position="50"/>
    </location>
</feature>
<protein>
    <submittedName>
        <fullName evidence="2">Uncharacterized protein</fullName>
    </submittedName>
</protein>
<dbReference type="EMBL" id="OW240914">
    <property type="protein sequence ID" value="CAH2277162.1"/>
    <property type="molecule type" value="Genomic_DNA"/>
</dbReference>
<dbReference type="AlphaFoldDB" id="A0AAD1RS82"/>
<feature type="compositionally biased region" description="Basic and acidic residues" evidence="1">
    <location>
        <begin position="20"/>
        <end position="30"/>
    </location>
</feature>
<reference evidence="2" key="1">
    <citation type="submission" date="2022-03" db="EMBL/GenBank/DDBJ databases">
        <authorList>
            <person name="Alioto T."/>
            <person name="Alioto T."/>
            <person name="Gomez Garrido J."/>
        </authorList>
    </citation>
    <scope>NUCLEOTIDE SEQUENCE</scope>
</reference>
<evidence type="ECO:0000313" key="3">
    <source>
        <dbReference type="Proteomes" id="UP001295444"/>
    </source>
</evidence>
<gene>
    <name evidence="2" type="ORF">PECUL_23A026893</name>
</gene>
<name>A0AAD1RS82_PELCU</name>
<feature type="non-terminal residue" evidence="2">
    <location>
        <position position="114"/>
    </location>
</feature>
<evidence type="ECO:0000313" key="2">
    <source>
        <dbReference type="EMBL" id="CAH2277162.1"/>
    </source>
</evidence>
<evidence type="ECO:0000256" key="1">
    <source>
        <dbReference type="SAM" id="MobiDB-lite"/>
    </source>
</evidence>
<feature type="region of interest" description="Disordered" evidence="1">
    <location>
        <begin position="94"/>
        <end position="114"/>
    </location>
</feature>
<feature type="compositionally biased region" description="Polar residues" evidence="1">
    <location>
        <begin position="34"/>
        <end position="49"/>
    </location>
</feature>
<dbReference type="Proteomes" id="UP001295444">
    <property type="component" value="Chromosome 03"/>
</dbReference>
<sequence length="114" mass="12711">MGGGRKSKHGSAVAPIFHSRKTEEEQRAEENTDYDSTASDISHQNTNPITKDDLRGLLHEIKANMAAEFTKHLAPLRAGLTDLVQRTSTLEDKMDVATSRENTHEQAILDLRDQ</sequence>
<organism evidence="2 3">
    <name type="scientific">Pelobates cultripes</name>
    <name type="common">Western spadefoot toad</name>
    <dbReference type="NCBI Taxonomy" id="61616"/>
    <lineage>
        <taxon>Eukaryota</taxon>
        <taxon>Metazoa</taxon>
        <taxon>Chordata</taxon>
        <taxon>Craniata</taxon>
        <taxon>Vertebrata</taxon>
        <taxon>Euteleostomi</taxon>
        <taxon>Amphibia</taxon>
        <taxon>Batrachia</taxon>
        <taxon>Anura</taxon>
        <taxon>Pelobatoidea</taxon>
        <taxon>Pelobatidae</taxon>
        <taxon>Pelobates</taxon>
    </lineage>
</organism>